<dbReference type="EMBL" id="QBMP01000053">
    <property type="protein sequence ID" value="PZO57315.1"/>
    <property type="molecule type" value="Genomic_DNA"/>
</dbReference>
<sequence length="157" mass="17050">MASKQTFHKGDKVQWSSGQGTAVGTIEKFITQDQSVGNSTASASQDNPRYLVKNDNTGTVTAHRPDTLSAADESTDDAQSNENSHQKSSDMLKLGDRVEWNTRQGKTTGTVKEKLTEETDIKGYTAKASKDDPQYLVESERTGSEAAHKPDALKSVD</sequence>
<proteinExistence type="predicted"/>
<feature type="region of interest" description="Disordered" evidence="1">
    <location>
        <begin position="1"/>
        <end position="20"/>
    </location>
</feature>
<evidence type="ECO:0000313" key="4">
    <source>
        <dbReference type="Proteomes" id="UP000249794"/>
    </source>
</evidence>
<feature type="compositionally biased region" description="Polar residues" evidence="1">
    <location>
        <begin position="33"/>
        <end position="47"/>
    </location>
</feature>
<dbReference type="Gene3D" id="2.30.30.1060">
    <property type="match status" value="2"/>
</dbReference>
<protein>
    <recommendedName>
        <fullName evidence="2">Hypervirulence associated protein TUDOR domain-containing protein</fullName>
    </recommendedName>
</protein>
<evidence type="ECO:0000259" key="2">
    <source>
        <dbReference type="Pfam" id="PF11160"/>
    </source>
</evidence>
<accession>A0A2W4ZGJ1</accession>
<feature type="compositionally biased region" description="Polar residues" evidence="1">
    <location>
        <begin position="101"/>
        <end position="110"/>
    </location>
</feature>
<reference evidence="3 4" key="2">
    <citation type="submission" date="2018-06" db="EMBL/GenBank/DDBJ databases">
        <title>Metagenomic assembly of (sub)arctic Cyanobacteria and their associated microbiome from non-axenic cultures.</title>
        <authorList>
            <person name="Baurain D."/>
        </authorList>
    </citation>
    <scope>NUCLEOTIDE SEQUENCE [LARGE SCALE GENOMIC DNA]</scope>
    <source>
        <strain evidence="3">ULC027bin1</strain>
    </source>
</reference>
<feature type="compositionally biased region" description="Basic and acidic residues" evidence="1">
    <location>
        <begin position="128"/>
        <end position="157"/>
    </location>
</feature>
<dbReference type="Pfam" id="PF11160">
    <property type="entry name" value="Hva1_TUDOR"/>
    <property type="match status" value="2"/>
</dbReference>
<dbReference type="InterPro" id="IPR021331">
    <property type="entry name" value="Hva1_TUDOR"/>
</dbReference>
<feature type="domain" description="Hypervirulence associated protein TUDOR" evidence="2">
    <location>
        <begin position="10"/>
        <end position="68"/>
    </location>
</feature>
<evidence type="ECO:0000313" key="3">
    <source>
        <dbReference type="EMBL" id="PZO57315.1"/>
    </source>
</evidence>
<feature type="compositionally biased region" description="Basic and acidic residues" evidence="1">
    <location>
        <begin position="84"/>
        <end position="100"/>
    </location>
</feature>
<feature type="compositionally biased region" description="Basic and acidic residues" evidence="1">
    <location>
        <begin position="111"/>
        <end position="121"/>
    </location>
</feature>
<dbReference type="AlphaFoldDB" id="A0A2W4ZGJ1"/>
<name>A0A2W4ZGJ1_9CYAN</name>
<feature type="domain" description="Hypervirulence associated protein TUDOR" evidence="2">
    <location>
        <begin position="95"/>
        <end position="153"/>
    </location>
</feature>
<feature type="region of interest" description="Disordered" evidence="1">
    <location>
        <begin position="33"/>
        <end position="157"/>
    </location>
</feature>
<organism evidence="3 4">
    <name type="scientific">Phormidesmis priestleyi</name>
    <dbReference type="NCBI Taxonomy" id="268141"/>
    <lineage>
        <taxon>Bacteria</taxon>
        <taxon>Bacillati</taxon>
        <taxon>Cyanobacteriota</taxon>
        <taxon>Cyanophyceae</taxon>
        <taxon>Leptolyngbyales</taxon>
        <taxon>Leptolyngbyaceae</taxon>
        <taxon>Phormidesmis</taxon>
    </lineage>
</organism>
<evidence type="ECO:0000256" key="1">
    <source>
        <dbReference type="SAM" id="MobiDB-lite"/>
    </source>
</evidence>
<gene>
    <name evidence="3" type="ORF">DCF15_07230</name>
</gene>
<comment type="caution">
    <text evidence="3">The sequence shown here is derived from an EMBL/GenBank/DDBJ whole genome shotgun (WGS) entry which is preliminary data.</text>
</comment>
<reference evidence="4" key="1">
    <citation type="submission" date="2018-04" db="EMBL/GenBank/DDBJ databases">
        <authorList>
            <person name="Cornet L."/>
        </authorList>
    </citation>
    <scope>NUCLEOTIDE SEQUENCE [LARGE SCALE GENOMIC DNA]</scope>
</reference>
<dbReference type="Proteomes" id="UP000249794">
    <property type="component" value="Unassembled WGS sequence"/>
</dbReference>